<proteinExistence type="predicted"/>
<keyword evidence="1" id="KW-0472">Membrane</keyword>
<dbReference type="EMBL" id="JPJQ01000041">
    <property type="protein sequence ID" value="KGQ60829.1"/>
    <property type="molecule type" value="Genomic_DNA"/>
</dbReference>
<evidence type="ECO:0000313" key="2">
    <source>
        <dbReference type="EMBL" id="KGQ60829.1"/>
    </source>
</evidence>
<dbReference type="RefSeq" id="WP_039164124.1">
    <property type="nucleotide sequence ID" value="NZ_JPJQ01000041.1"/>
</dbReference>
<comment type="caution">
    <text evidence="2">The sequence shown here is derived from an EMBL/GenBank/DDBJ whole genome shotgun (WGS) entry which is preliminary data.</text>
</comment>
<reference evidence="2 3" key="1">
    <citation type="submission" date="2014-07" db="EMBL/GenBank/DDBJ databases">
        <title>Chaperone-usher fimbriae in a diverse selection of Gallibacterium genomes.</title>
        <authorList>
            <person name="Kudirkiene E."/>
            <person name="Bager R.J."/>
            <person name="Johnson T.J."/>
            <person name="Bojesen A.M."/>
        </authorList>
    </citation>
    <scope>NUCLEOTIDE SEQUENCE [LARGE SCALE GENOMIC DNA]</scope>
    <source>
        <strain evidence="2 3">4895</strain>
    </source>
</reference>
<evidence type="ECO:0000313" key="3">
    <source>
        <dbReference type="Proteomes" id="UP000030554"/>
    </source>
</evidence>
<evidence type="ECO:0000256" key="1">
    <source>
        <dbReference type="SAM" id="Phobius"/>
    </source>
</evidence>
<dbReference type="AlphaFoldDB" id="A0A0A3AH04"/>
<feature type="transmembrane region" description="Helical" evidence="1">
    <location>
        <begin position="207"/>
        <end position="225"/>
    </location>
</feature>
<accession>A0A0A3AH04</accession>
<dbReference type="Proteomes" id="UP000030554">
    <property type="component" value="Unassembled WGS sequence"/>
</dbReference>
<keyword evidence="1" id="KW-1133">Transmembrane helix</keyword>
<organism evidence="2 3">
    <name type="scientific">Gallibacterium anatis 4895</name>
    <dbReference type="NCBI Taxonomy" id="1396510"/>
    <lineage>
        <taxon>Bacteria</taxon>
        <taxon>Pseudomonadati</taxon>
        <taxon>Pseudomonadota</taxon>
        <taxon>Gammaproteobacteria</taxon>
        <taxon>Pasteurellales</taxon>
        <taxon>Pasteurellaceae</taxon>
        <taxon>Gallibacterium</taxon>
    </lineage>
</organism>
<keyword evidence="1" id="KW-0812">Transmembrane</keyword>
<gene>
    <name evidence="2" type="ORF">IO48_09210</name>
</gene>
<sequence length="234" mass="25304">MTKKTPLGIRNNNPGNIEWGSPWQGLAKRTPKSGRFAEFTSPVYGIRAIAVLLITYYDKRKANDGSKIDTIKEVIERWAPASENNTAAYAKSVARLLNVTPTSVIDMHDYDTIRLIVCGIIRHENGIGPLDNENTWYEDEVIDEGLRRAGVVKRHATVNSVPVTKETVGASTSAVVGIAQIADALPQVKEAVDNASMVAAGGSMLQIALGFVAIGIACFIAYAQIKKHQSGLVE</sequence>
<name>A0A0A3AH04_9PAST</name>
<protein>
    <submittedName>
        <fullName evidence="2">Membrane protein</fullName>
    </submittedName>
</protein>